<dbReference type="NCBIfam" id="TIGR01728">
    <property type="entry name" value="SsuA_fam"/>
    <property type="match status" value="1"/>
</dbReference>
<keyword evidence="6" id="KW-0997">Cell inner membrane</keyword>
<dbReference type="PROSITE" id="PS51257">
    <property type="entry name" value="PROKAR_LIPOPROTEIN"/>
    <property type="match status" value="1"/>
</dbReference>
<dbReference type="OrthoDB" id="9814375at2"/>
<dbReference type="SUPFAM" id="SSF53850">
    <property type="entry name" value="Periplasmic binding protein-like II"/>
    <property type="match status" value="1"/>
</dbReference>
<evidence type="ECO:0000256" key="7">
    <source>
        <dbReference type="ARBA" id="ARBA00022729"/>
    </source>
</evidence>
<feature type="signal peptide" evidence="9">
    <location>
        <begin position="1"/>
        <end position="25"/>
    </location>
</feature>
<evidence type="ECO:0000256" key="6">
    <source>
        <dbReference type="ARBA" id="ARBA00022519"/>
    </source>
</evidence>
<evidence type="ECO:0000313" key="11">
    <source>
        <dbReference type="Proteomes" id="UP000214588"/>
    </source>
</evidence>
<evidence type="ECO:0000313" key="10">
    <source>
        <dbReference type="EMBL" id="OWZ82896.1"/>
    </source>
</evidence>
<dbReference type="GO" id="GO:0005886">
    <property type="term" value="C:plasma membrane"/>
    <property type="evidence" value="ECO:0007669"/>
    <property type="project" value="UniProtKB-SubCell"/>
</dbReference>
<evidence type="ECO:0000256" key="1">
    <source>
        <dbReference type="ARBA" id="ARBA00004418"/>
    </source>
</evidence>
<evidence type="ECO:0000256" key="4">
    <source>
        <dbReference type="ARBA" id="ARBA00022448"/>
    </source>
</evidence>
<evidence type="ECO:0000256" key="5">
    <source>
        <dbReference type="ARBA" id="ARBA00022475"/>
    </source>
</evidence>
<dbReference type="AlphaFoldDB" id="A0A226BV74"/>
<keyword evidence="7 9" id="KW-0732">Signal</keyword>
<dbReference type="CDD" id="cd13553">
    <property type="entry name" value="PBP2_NrtA_CpmA_like"/>
    <property type="match status" value="1"/>
</dbReference>
<keyword evidence="11" id="KW-1185">Reference proteome</keyword>
<dbReference type="GO" id="GO:0042597">
    <property type="term" value="C:periplasmic space"/>
    <property type="evidence" value="ECO:0007669"/>
    <property type="project" value="UniProtKB-SubCell"/>
</dbReference>
<dbReference type="PANTHER" id="PTHR30024">
    <property type="entry name" value="ALIPHATIC SULFONATES-BINDING PROTEIN-RELATED"/>
    <property type="match status" value="1"/>
</dbReference>
<evidence type="ECO:0000256" key="8">
    <source>
        <dbReference type="ARBA" id="ARBA00023136"/>
    </source>
</evidence>
<dbReference type="Proteomes" id="UP000214588">
    <property type="component" value="Unassembled WGS sequence"/>
</dbReference>
<dbReference type="Gene3D" id="3.40.190.10">
    <property type="entry name" value="Periplasmic binding protein-like II"/>
    <property type="match status" value="2"/>
</dbReference>
<comment type="similarity">
    <text evidence="3">Belongs to the bacterial solute-binding protein SsuA/TauA family.</text>
</comment>
<comment type="caution">
    <text evidence="10">The sequence shown here is derived from an EMBL/GenBank/DDBJ whole genome shotgun (WGS) entry which is preliminary data.</text>
</comment>
<sequence>MFNKKKLGLLAATFTLGLVIAGCGADDNQQVEEVDIGYFPNLDHAAGIVSKEEGIMQDNLGSEITANFRNFPNGNQFIEALDNGQIDMGYVGPGPAINYYLQGGDVTILGAAANGATLIVSNEGSDIKDLEDFDGKHFGSPGNGCTHNVQLEIMLQELGLTSERVGGTVKHQSGVDPANSALMFDQDQMDAYTAPEPWGTYMVEEHNANVVAEWDEVFLGETLPSVVLVTSNDFLENHPEVVEQVMKGHLESVEFAQENKEKTLSLANDLIYELSQNKLPEEVLMKSWERFEVTEQIHPQSLEDWADASYELEFLLEEPDIDGLINTEILDNLTE</sequence>
<proteinExistence type="inferred from homology"/>
<dbReference type="RefSeq" id="WP_089024377.1">
    <property type="nucleotide sequence ID" value="NZ_NIQC01000034.1"/>
</dbReference>
<organism evidence="10 11">
    <name type="scientific">Natranaerobius trueperi</name>
    <dbReference type="NCBI Taxonomy" id="759412"/>
    <lineage>
        <taxon>Bacteria</taxon>
        <taxon>Bacillati</taxon>
        <taxon>Bacillota</taxon>
        <taxon>Clostridia</taxon>
        <taxon>Natranaerobiales</taxon>
        <taxon>Natranaerobiaceae</taxon>
        <taxon>Natranaerobius</taxon>
    </lineage>
</organism>
<keyword evidence="5" id="KW-1003">Cell membrane</keyword>
<protein>
    <submittedName>
        <fullName evidence="10">ABC transporter substrate-binding protein</fullName>
    </submittedName>
</protein>
<dbReference type="PANTHER" id="PTHR30024:SF47">
    <property type="entry name" value="TAURINE-BINDING PERIPLASMIC PROTEIN"/>
    <property type="match status" value="1"/>
</dbReference>
<evidence type="ECO:0000256" key="3">
    <source>
        <dbReference type="ARBA" id="ARBA00010742"/>
    </source>
</evidence>
<name>A0A226BV74_9FIRM</name>
<gene>
    <name evidence="10" type="ORF">CDO51_11480</name>
</gene>
<feature type="chain" id="PRO_5012466110" evidence="9">
    <location>
        <begin position="26"/>
        <end position="335"/>
    </location>
</feature>
<dbReference type="Pfam" id="PF13379">
    <property type="entry name" value="NMT1_2"/>
    <property type="match status" value="1"/>
</dbReference>
<dbReference type="InterPro" id="IPR044527">
    <property type="entry name" value="NrtA/CpmA_ABC-bd_dom"/>
</dbReference>
<keyword evidence="4" id="KW-0813">Transport</keyword>
<dbReference type="GO" id="GO:0042626">
    <property type="term" value="F:ATPase-coupled transmembrane transporter activity"/>
    <property type="evidence" value="ECO:0007669"/>
    <property type="project" value="InterPro"/>
</dbReference>
<dbReference type="InterPro" id="IPR010067">
    <property type="entry name" value="ABC_SsuA_sub-bd"/>
</dbReference>
<comment type="subcellular location">
    <subcellularLocation>
        <location evidence="2">Cell inner membrane</location>
    </subcellularLocation>
    <subcellularLocation>
        <location evidence="1">Periplasm</location>
    </subcellularLocation>
</comment>
<evidence type="ECO:0000256" key="9">
    <source>
        <dbReference type="SAM" id="SignalP"/>
    </source>
</evidence>
<dbReference type="EMBL" id="NIQC01000034">
    <property type="protein sequence ID" value="OWZ82896.1"/>
    <property type="molecule type" value="Genomic_DNA"/>
</dbReference>
<evidence type="ECO:0000256" key="2">
    <source>
        <dbReference type="ARBA" id="ARBA00004533"/>
    </source>
</evidence>
<reference evidence="10 11" key="1">
    <citation type="submission" date="2017-06" db="EMBL/GenBank/DDBJ databases">
        <title>Draft Genome Sequence of Natranaerobius trueperi halophilic, alkalithermophilic bacteria from soda lakes.</title>
        <authorList>
            <person name="Zhao B."/>
        </authorList>
    </citation>
    <scope>NUCLEOTIDE SEQUENCE [LARGE SCALE GENOMIC DNA]</scope>
    <source>
        <strain evidence="10 11">DSM 18760</strain>
    </source>
</reference>
<accession>A0A226BV74</accession>
<keyword evidence="8" id="KW-0472">Membrane</keyword>